<evidence type="ECO:0000256" key="2">
    <source>
        <dbReference type="ARBA" id="ARBA00022670"/>
    </source>
</evidence>
<keyword evidence="4" id="KW-0788">Thiol protease</keyword>
<keyword evidence="3" id="KW-0378">Hydrolase</keyword>
<dbReference type="InterPro" id="IPR038765">
    <property type="entry name" value="Papain-like_cys_pep_sf"/>
</dbReference>
<dbReference type="OrthoDB" id="387093at2759"/>
<feature type="chain" id="PRO_5040265463" evidence="7">
    <location>
        <begin position="17"/>
        <end position="398"/>
    </location>
</feature>
<dbReference type="SMART" id="SM00645">
    <property type="entry name" value="Pept_C1"/>
    <property type="match status" value="1"/>
</dbReference>
<evidence type="ECO:0000256" key="6">
    <source>
        <dbReference type="ARBA" id="ARBA00023157"/>
    </source>
</evidence>
<comment type="similarity">
    <text evidence="1">Belongs to the peptidase C1 family.</text>
</comment>
<dbReference type="SUPFAM" id="SSF54001">
    <property type="entry name" value="Cysteine proteinases"/>
    <property type="match status" value="1"/>
</dbReference>
<evidence type="ECO:0000313" key="10">
    <source>
        <dbReference type="EMBL" id="CAG9810791.1"/>
    </source>
</evidence>
<dbReference type="GO" id="GO:0006508">
    <property type="term" value="P:proteolysis"/>
    <property type="evidence" value="ECO:0007669"/>
    <property type="project" value="UniProtKB-KW"/>
</dbReference>
<accession>A0A9N9S8N0</accession>
<feature type="domain" description="Cathepsin propeptide inhibitor" evidence="9">
    <location>
        <begin position="82"/>
        <end position="142"/>
    </location>
</feature>
<dbReference type="Gene3D" id="3.90.70.10">
    <property type="entry name" value="Cysteine proteinases"/>
    <property type="match status" value="1"/>
</dbReference>
<evidence type="ECO:0000256" key="7">
    <source>
        <dbReference type="SAM" id="SignalP"/>
    </source>
</evidence>
<dbReference type="GO" id="GO:0008234">
    <property type="term" value="F:cysteine-type peptidase activity"/>
    <property type="evidence" value="ECO:0007669"/>
    <property type="project" value="UniProtKB-KW"/>
</dbReference>
<dbReference type="AlphaFoldDB" id="A0A9N9S8N0"/>
<dbReference type="PROSITE" id="PS00139">
    <property type="entry name" value="THIOL_PROTEASE_CYS"/>
    <property type="match status" value="1"/>
</dbReference>
<dbReference type="Pfam" id="PF00112">
    <property type="entry name" value="Peptidase_C1"/>
    <property type="match status" value="1"/>
</dbReference>
<dbReference type="InterPro" id="IPR039417">
    <property type="entry name" value="Peptidase_C1A_papain-like"/>
</dbReference>
<keyword evidence="5" id="KW-0865">Zymogen</keyword>
<reference evidence="10" key="2">
    <citation type="submission" date="2022-10" db="EMBL/GenBank/DDBJ databases">
        <authorList>
            <consortium name="ENA_rothamsted_submissions"/>
            <consortium name="culmorum"/>
            <person name="King R."/>
        </authorList>
    </citation>
    <scope>NUCLEOTIDE SEQUENCE</scope>
</reference>
<protein>
    <submittedName>
        <fullName evidence="10">Uncharacterized protein</fullName>
    </submittedName>
</protein>
<dbReference type="InterPro" id="IPR013128">
    <property type="entry name" value="Peptidase_C1A"/>
</dbReference>
<evidence type="ECO:0000256" key="3">
    <source>
        <dbReference type="ARBA" id="ARBA00022801"/>
    </source>
</evidence>
<dbReference type="PANTHER" id="PTHR12411">
    <property type="entry name" value="CYSTEINE PROTEASE FAMILY C1-RELATED"/>
    <property type="match status" value="1"/>
</dbReference>
<dbReference type="InterPro" id="IPR000169">
    <property type="entry name" value="Pept_cys_AS"/>
</dbReference>
<keyword evidence="7" id="KW-0732">Signal</keyword>
<dbReference type="Pfam" id="PF08246">
    <property type="entry name" value="Inhibitor_I29"/>
    <property type="match status" value="1"/>
</dbReference>
<evidence type="ECO:0000256" key="4">
    <source>
        <dbReference type="ARBA" id="ARBA00022807"/>
    </source>
</evidence>
<dbReference type="InterPro" id="IPR013201">
    <property type="entry name" value="Prot_inhib_I29"/>
</dbReference>
<dbReference type="SMART" id="SM00848">
    <property type="entry name" value="Inhibitor_I29"/>
    <property type="match status" value="1"/>
</dbReference>
<gene>
    <name evidence="10" type="ORF">CHIRRI_LOCUS13603</name>
</gene>
<organism evidence="10 11">
    <name type="scientific">Chironomus riparius</name>
    <dbReference type="NCBI Taxonomy" id="315576"/>
    <lineage>
        <taxon>Eukaryota</taxon>
        <taxon>Metazoa</taxon>
        <taxon>Ecdysozoa</taxon>
        <taxon>Arthropoda</taxon>
        <taxon>Hexapoda</taxon>
        <taxon>Insecta</taxon>
        <taxon>Pterygota</taxon>
        <taxon>Neoptera</taxon>
        <taxon>Endopterygota</taxon>
        <taxon>Diptera</taxon>
        <taxon>Nematocera</taxon>
        <taxon>Chironomoidea</taxon>
        <taxon>Chironomidae</taxon>
        <taxon>Chironominae</taxon>
        <taxon>Chironomus</taxon>
    </lineage>
</organism>
<feature type="domain" description="Peptidase C1A papain C-terminal" evidence="8">
    <location>
        <begin position="170"/>
        <end position="385"/>
    </location>
</feature>
<keyword evidence="6" id="KW-1015">Disulfide bond</keyword>
<evidence type="ECO:0000313" key="11">
    <source>
        <dbReference type="Proteomes" id="UP001153620"/>
    </source>
</evidence>
<keyword evidence="11" id="KW-1185">Reference proteome</keyword>
<proteinExistence type="inferred from homology"/>
<dbReference type="Proteomes" id="UP001153620">
    <property type="component" value="Chromosome 4"/>
</dbReference>
<evidence type="ECO:0000259" key="9">
    <source>
        <dbReference type="SMART" id="SM00848"/>
    </source>
</evidence>
<dbReference type="PRINTS" id="PR00705">
    <property type="entry name" value="PAPAIN"/>
</dbReference>
<evidence type="ECO:0000256" key="5">
    <source>
        <dbReference type="ARBA" id="ARBA00023145"/>
    </source>
</evidence>
<evidence type="ECO:0000259" key="8">
    <source>
        <dbReference type="SMART" id="SM00645"/>
    </source>
</evidence>
<name>A0A9N9S8N0_9DIPT</name>
<reference evidence="10" key="1">
    <citation type="submission" date="2022-01" db="EMBL/GenBank/DDBJ databases">
        <authorList>
            <person name="King R."/>
        </authorList>
    </citation>
    <scope>NUCLEOTIDE SEQUENCE</scope>
</reference>
<dbReference type="EMBL" id="OU895880">
    <property type="protein sequence ID" value="CAG9810791.1"/>
    <property type="molecule type" value="Genomic_DNA"/>
</dbReference>
<sequence>MKMILILSAVVAIAIASQQDAWKSRFNSQMVRMNDKVDGIFKKSSSSSSSESIEDKSLINRFKDALNCTIDPPPTLDELYQFYQWVQKYNKSYYTPENRLCRTIHVIRHIRQINAHNVLYEQGLVSYKRGLTDFSDYSSEENYDRLLLKEAPIIEDTLQGSTDLPILPPARDSVDWRNEGLVSPVGSQWKCGSCYAWGGAVALEGQLRKCKISSESVSIQLMVDCPNHGVWGCSSGWPYYVFKWQMSGGILPASKYPYKDTSGKCNYNKSDVIAYVDTPYKFNFTDVGGNATFIKQVVSATGPVSIIICVDKSLFQYKSGVYTTKNCCNTVKHVVGIVGYGTDPKFGDYWIIKNSWGTNWGDKGFAKIARGNNLCITENYVQYASLKDVNGRKCDLMS</sequence>
<keyword evidence="2" id="KW-0645">Protease</keyword>
<dbReference type="CDD" id="cd02248">
    <property type="entry name" value="Peptidase_C1A"/>
    <property type="match status" value="1"/>
</dbReference>
<dbReference type="InterPro" id="IPR000668">
    <property type="entry name" value="Peptidase_C1A_C"/>
</dbReference>
<feature type="signal peptide" evidence="7">
    <location>
        <begin position="1"/>
        <end position="16"/>
    </location>
</feature>
<evidence type="ECO:0000256" key="1">
    <source>
        <dbReference type="ARBA" id="ARBA00008455"/>
    </source>
</evidence>